<keyword evidence="3" id="KW-1185">Reference proteome</keyword>
<reference evidence="2" key="1">
    <citation type="submission" date="2022-01" db="EMBL/GenBank/DDBJ databases">
        <title>Paenibacillus spongiae sp. nov., isolated from marine sponge.</title>
        <authorList>
            <person name="Li Z."/>
            <person name="Zhang M."/>
        </authorList>
    </citation>
    <scope>NUCLEOTIDE SEQUENCE</scope>
    <source>
        <strain evidence="2">PHS-Z3</strain>
    </source>
</reference>
<dbReference type="SUPFAM" id="SSF47413">
    <property type="entry name" value="lambda repressor-like DNA-binding domains"/>
    <property type="match status" value="1"/>
</dbReference>
<proteinExistence type="predicted"/>
<name>A0ABY5SDN4_9BACL</name>
<evidence type="ECO:0000313" key="2">
    <source>
        <dbReference type="EMBL" id="UVI30835.1"/>
    </source>
</evidence>
<dbReference type="SUPFAM" id="SSF55785">
    <property type="entry name" value="PYP-like sensor domain (PAS domain)"/>
    <property type="match status" value="1"/>
</dbReference>
<accession>A0ABY5SDN4</accession>
<dbReference type="Proteomes" id="UP001057877">
    <property type="component" value="Chromosome"/>
</dbReference>
<evidence type="ECO:0000313" key="3">
    <source>
        <dbReference type="Proteomes" id="UP001057877"/>
    </source>
</evidence>
<dbReference type="EMBL" id="CP091430">
    <property type="protein sequence ID" value="UVI30835.1"/>
    <property type="molecule type" value="Genomic_DNA"/>
</dbReference>
<gene>
    <name evidence="2" type="ORF">L1F29_02860</name>
</gene>
<dbReference type="PROSITE" id="PS50943">
    <property type="entry name" value="HTH_CROC1"/>
    <property type="match status" value="1"/>
</dbReference>
<dbReference type="Pfam" id="PF13443">
    <property type="entry name" value="HTH_26"/>
    <property type="match status" value="1"/>
</dbReference>
<protein>
    <submittedName>
        <fullName evidence="2">Helix-turn-helix domain-containing protein</fullName>
    </submittedName>
</protein>
<dbReference type="InterPro" id="IPR010982">
    <property type="entry name" value="Lambda_DNA-bd_dom_sf"/>
</dbReference>
<dbReference type="InterPro" id="IPR000014">
    <property type="entry name" value="PAS"/>
</dbReference>
<dbReference type="InterPro" id="IPR035965">
    <property type="entry name" value="PAS-like_dom_sf"/>
</dbReference>
<sequence>MTALSNAFETIFHSFNVPMAVIIEYGQEQRFDKVNAAFLQLAGYSKQELFQLPPSRLFHGWESTCNNDGISSPHVLVTKYDRTLYVRLTCRSVQSYDLPTRLLIAEDITARMWIDEKVRTGSVLLSGIVDNQFIIQHIEENYPMPLFDSDFTVQYQSIFKIVHEDDLTYIKEAIKQYLSLRQPQQFMFRTRKLADLVYLEVTLILSPFYNGDESLKNNGFVVTDLRTCSDPVDPSVKLKVLMARCSMSAQQLSQATGISVQTISKLRNGKIGKPHQLTADLIATELNVKGQDIWK</sequence>
<dbReference type="Gene3D" id="1.10.260.40">
    <property type="entry name" value="lambda repressor-like DNA-binding domains"/>
    <property type="match status" value="1"/>
</dbReference>
<dbReference type="Pfam" id="PF13188">
    <property type="entry name" value="PAS_8"/>
    <property type="match status" value="1"/>
</dbReference>
<dbReference type="Gene3D" id="3.30.450.20">
    <property type="entry name" value="PAS domain"/>
    <property type="match status" value="1"/>
</dbReference>
<organism evidence="2 3">
    <name type="scientific">Paenibacillus spongiae</name>
    <dbReference type="NCBI Taxonomy" id="2909671"/>
    <lineage>
        <taxon>Bacteria</taxon>
        <taxon>Bacillati</taxon>
        <taxon>Bacillota</taxon>
        <taxon>Bacilli</taxon>
        <taxon>Bacillales</taxon>
        <taxon>Paenibacillaceae</taxon>
        <taxon>Paenibacillus</taxon>
    </lineage>
</organism>
<dbReference type="SMART" id="SM00530">
    <property type="entry name" value="HTH_XRE"/>
    <property type="match status" value="1"/>
</dbReference>
<dbReference type="RefSeq" id="WP_258386898.1">
    <property type="nucleotide sequence ID" value="NZ_CP091430.1"/>
</dbReference>
<dbReference type="CDD" id="cd00093">
    <property type="entry name" value="HTH_XRE"/>
    <property type="match status" value="1"/>
</dbReference>
<evidence type="ECO:0000259" key="1">
    <source>
        <dbReference type="PROSITE" id="PS50943"/>
    </source>
</evidence>
<feature type="domain" description="HTH cro/C1-type" evidence="1">
    <location>
        <begin position="238"/>
        <end position="293"/>
    </location>
</feature>
<dbReference type="InterPro" id="IPR001387">
    <property type="entry name" value="Cro/C1-type_HTH"/>
</dbReference>